<reference evidence="2" key="2">
    <citation type="journal article" date="2012" name="PLoS ONE">
        <title>A Deeply Branching Thermophilic Bacterium with an Ancient Acetyl-CoA Pathway Dominates a Subsurface Ecosystem.</title>
        <authorList>
            <person name="Takami H."/>
            <person name="Noguchi H."/>
            <person name="Takaki Y."/>
            <person name="Uchiyama I."/>
            <person name="Toyoda A."/>
            <person name="Nishi S."/>
            <person name="Chee G.-J."/>
            <person name="Arai W."/>
            <person name="Nunoura T."/>
            <person name="Itoh T."/>
            <person name="Hattori M."/>
            <person name="Takai K."/>
        </authorList>
    </citation>
    <scope>NUCLEOTIDE SEQUENCE</scope>
</reference>
<dbReference type="InterPro" id="IPR008136">
    <property type="entry name" value="CinA_C"/>
</dbReference>
<dbReference type="SUPFAM" id="SSF142433">
    <property type="entry name" value="CinA-like"/>
    <property type="match status" value="1"/>
</dbReference>
<name>H5SEI8_9BACT</name>
<sequence length="227" mass="25417">MIVSLCRRRTKKSFPFMLRTFGLSEEVLKHYQHKRWVGGADLYFNTEQEKEEAYKRLKEFVYADSPKEMEEVVVDMLKKTGLKLATAESCSGGLLSARIVNVPGSSKVFLGGFVVYANELKTKLLSVEESLLKEFGAVSAEVCRAMCVGALEETDADVCIAITGIAGPDGGTEEKPVGLTFIGIGTDSEVMVERYQLKGQRNQNRFFSTQIALDTLRRFLLKRYMND</sequence>
<dbReference type="InterPro" id="IPR036653">
    <property type="entry name" value="CinA-like_C"/>
</dbReference>
<evidence type="ECO:0000313" key="2">
    <source>
        <dbReference type="EMBL" id="BAL54574.1"/>
    </source>
</evidence>
<protein>
    <submittedName>
        <fullName evidence="2">Hypothetical conserved protein</fullName>
    </submittedName>
</protein>
<dbReference type="Pfam" id="PF02464">
    <property type="entry name" value="CinA"/>
    <property type="match status" value="1"/>
</dbReference>
<evidence type="ECO:0000259" key="1">
    <source>
        <dbReference type="Pfam" id="PF02464"/>
    </source>
</evidence>
<gene>
    <name evidence="2" type="ORF">HGMM_F16H05C30</name>
</gene>
<reference evidence="2" key="1">
    <citation type="journal article" date="2005" name="Environ. Microbiol.">
        <title>Genetic and functional properties of uncultivated thermophilic crenarchaeotes from a subsurface gold mine as revealed by analysis of genome fragments.</title>
        <authorList>
            <person name="Nunoura T."/>
            <person name="Hirayama H."/>
            <person name="Takami H."/>
            <person name="Oida H."/>
            <person name="Nishi S."/>
            <person name="Shimamura S."/>
            <person name="Suzuki Y."/>
            <person name="Inagaki F."/>
            <person name="Takai K."/>
            <person name="Nealson K.H."/>
            <person name="Horikoshi K."/>
        </authorList>
    </citation>
    <scope>NUCLEOTIDE SEQUENCE</scope>
</reference>
<dbReference type="NCBIfam" id="TIGR00199">
    <property type="entry name" value="PncC_domain"/>
    <property type="match status" value="1"/>
</dbReference>
<organism evidence="2">
    <name type="scientific">uncultured Aquificia bacterium</name>
    <dbReference type="NCBI Taxonomy" id="453415"/>
    <lineage>
        <taxon>Bacteria</taxon>
        <taxon>Pseudomonadati</taxon>
        <taxon>Aquificota</taxon>
        <taxon>Aquificia</taxon>
        <taxon>environmental samples</taxon>
    </lineage>
</organism>
<dbReference type="Gene3D" id="3.90.950.20">
    <property type="entry name" value="CinA-like"/>
    <property type="match status" value="1"/>
</dbReference>
<dbReference type="EMBL" id="AP011693">
    <property type="protein sequence ID" value="BAL54574.1"/>
    <property type="molecule type" value="Genomic_DNA"/>
</dbReference>
<dbReference type="AlphaFoldDB" id="H5SEI8"/>
<feature type="domain" description="CinA C-terminal" evidence="1">
    <location>
        <begin position="68"/>
        <end position="219"/>
    </location>
</feature>
<accession>H5SEI8</accession>
<proteinExistence type="predicted"/>